<evidence type="ECO:0000313" key="2">
    <source>
        <dbReference type="EMBL" id="MBX45404.1"/>
    </source>
</evidence>
<reference evidence="2" key="1">
    <citation type="submission" date="2018-02" db="EMBL/GenBank/DDBJ databases">
        <title>Rhizophora mucronata_Transcriptome.</title>
        <authorList>
            <person name="Meera S.P."/>
            <person name="Sreeshan A."/>
            <person name="Augustine A."/>
        </authorList>
    </citation>
    <scope>NUCLEOTIDE SEQUENCE</scope>
    <source>
        <tissue evidence="2">Leaf</tissue>
    </source>
</reference>
<evidence type="ECO:0000256" key="1">
    <source>
        <dbReference type="SAM" id="SignalP"/>
    </source>
</evidence>
<proteinExistence type="predicted"/>
<name>A0A2P2NSJ3_RHIMU</name>
<organism evidence="2">
    <name type="scientific">Rhizophora mucronata</name>
    <name type="common">Asiatic mangrove</name>
    <dbReference type="NCBI Taxonomy" id="61149"/>
    <lineage>
        <taxon>Eukaryota</taxon>
        <taxon>Viridiplantae</taxon>
        <taxon>Streptophyta</taxon>
        <taxon>Embryophyta</taxon>
        <taxon>Tracheophyta</taxon>
        <taxon>Spermatophyta</taxon>
        <taxon>Magnoliopsida</taxon>
        <taxon>eudicotyledons</taxon>
        <taxon>Gunneridae</taxon>
        <taxon>Pentapetalae</taxon>
        <taxon>rosids</taxon>
        <taxon>fabids</taxon>
        <taxon>Malpighiales</taxon>
        <taxon>Rhizophoraceae</taxon>
        <taxon>Rhizophora</taxon>
    </lineage>
</organism>
<sequence length="78" mass="9049">MLTWQLFLFSHLVTQFFNVTWTISSLPRCCFLCPPKSFTDNASLLHLSLTPAQWLTKFPITITESTKHMCKIFCPPQI</sequence>
<dbReference type="AlphaFoldDB" id="A0A2P2NSJ3"/>
<feature type="chain" id="PRO_5015202983" description="Secreted protein" evidence="1">
    <location>
        <begin position="23"/>
        <end position="78"/>
    </location>
</feature>
<feature type="signal peptide" evidence="1">
    <location>
        <begin position="1"/>
        <end position="22"/>
    </location>
</feature>
<evidence type="ECO:0008006" key="3">
    <source>
        <dbReference type="Google" id="ProtNLM"/>
    </source>
</evidence>
<keyword evidence="1" id="KW-0732">Signal</keyword>
<accession>A0A2P2NSJ3</accession>
<protein>
    <recommendedName>
        <fullName evidence="3">Secreted protein</fullName>
    </recommendedName>
</protein>
<dbReference type="EMBL" id="GGEC01064920">
    <property type="protein sequence ID" value="MBX45404.1"/>
    <property type="molecule type" value="Transcribed_RNA"/>
</dbReference>